<proteinExistence type="predicted"/>
<comment type="caution">
    <text evidence="2">The sequence shown here is derived from an EMBL/GenBank/DDBJ whole genome shotgun (WGS) entry which is preliminary data.</text>
</comment>
<feature type="region of interest" description="Disordered" evidence="1">
    <location>
        <begin position="258"/>
        <end position="277"/>
    </location>
</feature>
<organism evidence="2 3">
    <name type="scientific">Achromobacter marplatensis</name>
    <dbReference type="NCBI Taxonomy" id="470868"/>
    <lineage>
        <taxon>Bacteria</taxon>
        <taxon>Pseudomonadati</taxon>
        <taxon>Pseudomonadota</taxon>
        <taxon>Betaproteobacteria</taxon>
        <taxon>Burkholderiales</taxon>
        <taxon>Alcaligenaceae</taxon>
        <taxon>Achromobacter</taxon>
    </lineage>
</organism>
<dbReference type="EMBL" id="JAOCKG010000004">
    <property type="protein sequence ID" value="MDH2051181.1"/>
    <property type="molecule type" value="Genomic_DNA"/>
</dbReference>
<gene>
    <name evidence="2" type="ORF">N5K24_12280</name>
</gene>
<feature type="compositionally biased region" description="Basic and acidic residues" evidence="1">
    <location>
        <begin position="258"/>
        <end position="267"/>
    </location>
</feature>
<reference evidence="2" key="1">
    <citation type="submission" date="2022-09" db="EMBL/GenBank/DDBJ databases">
        <title>Intensive care unit water sources are persistently colonized with multi-drug resistant bacteria and are the site of extensive horizontal gene transfer of antibiotic resistance genes.</title>
        <authorList>
            <person name="Diorio-Toth L."/>
        </authorList>
    </citation>
    <scope>NUCLEOTIDE SEQUENCE</scope>
    <source>
        <strain evidence="2">GD03676</strain>
    </source>
</reference>
<dbReference type="Proteomes" id="UP001161276">
    <property type="component" value="Unassembled WGS sequence"/>
</dbReference>
<evidence type="ECO:0000313" key="3">
    <source>
        <dbReference type="Proteomes" id="UP001161276"/>
    </source>
</evidence>
<protein>
    <submittedName>
        <fullName evidence="2">YdaU family protein</fullName>
    </submittedName>
</protein>
<dbReference type="AlphaFoldDB" id="A0AA42WBD8"/>
<dbReference type="InterPro" id="IPR010781">
    <property type="entry name" value="DUF1376"/>
</dbReference>
<dbReference type="RefSeq" id="WP_280026899.1">
    <property type="nucleotide sequence ID" value="NZ_JAOCKG010000004.1"/>
</dbReference>
<feature type="region of interest" description="Disordered" evidence="1">
    <location>
        <begin position="96"/>
        <end position="164"/>
    </location>
</feature>
<evidence type="ECO:0000256" key="1">
    <source>
        <dbReference type="SAM" id="MobiDB-lite"/>
    </source>
</evidence>
<name>A0AA42WBD8_9BURK</name>
<feature type="compositionally biased region" description="Basic and acidic residues" evidence="1">
    <location>
        <begin position="106"/>
        <end position="117"/>
    </location>
</feature>
<feature type="compositionally biased region" description="Polar residues" evidence="1">
    <location>
        <begin position="131"/>
        <end position="147"/>
    </location>
</feature>
<sequence>MNYYSHNIGDYAQATMHLSLVEDAIYSRLLRRYYAEEQPIVDDLQQICRWVGARSDEERAAVTLVLQEFFTLADGYWSNKRADAEIAAYHVKADTAKANGKRGGRPRKEAGNPEKPSRFSVGSEIEPNPNPEETGSKANQEPRTNNQETKEHPPTPRKRGNGFDASAIELPDWLDREDWQSWVADRKDRKKPVTEEGAKRQLQQLAAYLAEGHQPSDVIANSIAGGYQGLFPPRAQARASPSTITQTNAKWMEKLWSDPQPEMRDMGTFDASTGQPV</sequence>
<evidence type="ECO:0000313" key="2">
    <source>
        <dbReference type="EMBL" id="MDH2051181.1"/>
    </source>
</evidence>
<dbReference type="Pfam" id="PF07120">
    <property type="entry name" value="DUF1376"/>
    <property type="match status" value="1"/>
</dbReference>
<accession>A0AA42WBD8</accession>